<dbReference type="Proteomes" id="UP000526786">
    <property type="component" value="Unassembled WGS sequence"/>
</dbReference>
<name>A0AC60W4E3_9ARCH</name>
<evidence type="ECO:0000313" key="2">
    <source>
        <dbReference type="Proteomes" id="UP000526786"/>
    </source>
</evidence>
<proteinExistence type="predicted"/>
<accession>A0AC60W4E3</accession>
<dbReference type="EMBL" id="JACENC010000267">
    <property type="protein sequence ID" value="MBA4454647.1"/>
    <property type="molecule type" value="Genomic_DNA"/>
</dbReference>
<protein>
    <submittedName>
        <fullName evidence="1">Uncharacterized protein</fullName>
    </submittedName>
</protein>
<reference evidence="1 2" key="1">
    <citation type="journal article" date="2020" name="Appl. Environ. Microbiol.">
        <title>Genomic Characteristics of a Novel Species of Ammonia-Oxidizing Archaea from the Jiulong River Estuary.</title>
        <authorList>
            <person name="Zou D."/>
            <person name="Wan R."/>
            <person name="Han L."/>
            <person name="Xu M.N."/>
            <person name="Liu Y."/>
            <person name="Liu H."/>
            <person name="Kao S.J."/>
            <person name="Li M."/>
        </authorList>
    </citation>
    <scope>NUCLEOTIDE SEQUENCE [LARGE SCALE GENOMIC DNA]</scope>
    <source>
        <strain evidence="1">W2bin3</strain>
    </source>
</reference>
<organism evidence="1 2">
    <name type="scientific">Candidatus Nitrosomaritimum aestuariumsis</name>
    <dbReference type="NCBI Taxonomy" id="3342354"/>
    <lineage>
        <taxon>Archaea</taxon>
        <taxon>Nitrososphaerota</taxon>
        <taxon>Nitrososphaeria</taxon>
        <taxon>Nitrosopumilales</taxon>
        <taxon>Nitrosopumilaceae</taxon>
        <taxon>Candidatus Nitrosomaritimum</taxon>
    </lineage>
</organism>
<sequence length="99" mass="11565">MPLTNNVIIKLNEITTLVEDKNNLKESEIEEIKSVFRQMIESGERYDLDDIESWFENEGSWQDKNSRVRVINLAHYVQNKFQQTLKLNIISDDDCGCGN</sequence>
<evidence type="ECO:0000313" key="1">
    <source>
        <dbReference type="EMBL" id="MBA4454647.1"/>
    </source>
</evidence>
<comment type="caution">
    <text evidence="1">The sequence shown here is derived from an EMBL/GenBank/DDBJ whole genome shotgun (WGS) entry which is preliminary data.</text>
</comment>
<gene>
    <name evidence="1" type="ORF">H2B05_06865</name>
</gene>